<gene>
    <name evidence="12" type="ORF">Pmani_024282</name>
</gene>
<sequence>MCKETSLLASVLTLTVISVGRFVAVMFPIHSHTSPNHDHRVIAAVWVVSVLISCPTLFYRQLYSTEWSNFTSYACEEFWPTTSEYNPETGACVVVFDAKKRFYTVLTIALYFLPVAIMFVTYSLVVWTRWKSQQPGELSGPSRNTAVRWNIVKMVLVVLLVFVLCWTPLQTLILYTNFFHAQHHGNLPEWFSTMEFLAYFLAYSNSALNPIIYWGFSASFREGLVTLITCGRRATLTSSYPRRWRGGLTGDTRDSTLPYSGPEPVVILEISSLRGTARLAGRGGGGASQRGRYVFNQRSTNHRSSTTTNTTSTNTSTTRAPTTNHTHHTPCKQHCNWTEQQQQQQQPRLDCTSSHAINPASLMQQPECSEHDVGQNGSRLNSLVSHSSSTHTTAMGQNGSKVNSLISHCSRKLSSLSASSSTEGGDGCLCYQGKRRKKSNKDVSVDHETQICEELRENLTNDTGEEMV</sequence>
<dbReference type="InterPro" id="IPR000276">
    <property type="entry name" value="GPCR_Rhodpsn"/>
</dbReference>
<evidence type="ECO:0000256" key="3">
    <source>
        <dbReference type="ARBA" id="ARBA00022692"/>
    </source>
</evidence>
<proteinExistence type="inferred from homology"/>
<dbReference type="GO" id="GO:0005886">
    <property type="term" value="C:plasma membrane"/>
    <property type="evidence" value="ECO:0007669"/>
    <property type="project" value="TreeGrafter"/>
</dbReference>
<dbReference type="GO" id="GO:0004930">
    <property type="term" value="F:G protein-coupled receptor activity"/>
    <property type="evidence" value="ECO:0007669"/>
    <property type="project" value="UniProtKB-KW"/>
</dbReference>
<comment type="similarity">
    <text evidence="2">Belongs to the G-protein coupled receptor 1 family.</text>
</comment>
<organism evidence="12 13">
    <name type="scientific">Petrolisthes manimaculis</name>
    <dbReference type="NCBI Taxonomy" id="1843537"/>
    <lineage>
        <taxon>Eukaryota</taxon>
        <taxon>Metazoa</taxon>
        <taxon>Ecdysozoa</taxon>
        <taxon>Arthropoda</taxon>
        <taxon>Crustacea</taxon>
        <taxon>Multicrustacea</taxon>
        <taxon>Malacostraca</taxon>
        <taxon>Eumalacostraca</taxon>
        <taxon>Eucarida</taxon>
        <taxon>Decapoda</taxon>
        <taxon>Pleocyemata</taxon>
        <taxon>Anomura</taxon>
        <taxon>Galatheoidea</taxon>
        <taxon>Porcellanidae</taxon>
        <taxon>Petrolisthes</taxon>
    </lineage>
</organism>
<dbReference type="InterPro" id="IPR017452">
    <property type="entry name" value="GPCR_Rhodpsn_7TM"/>
</dbReference>
<evidence type="ECO:0000313" key="12">
    <source>
        <dbReference type="EMBL" id="KAK4303735.1"/>
    </source>
</evidence>
<evidence type="ECO:0000313" key="13">
    <source>
        <dbReference type="Proteomes" id="UP001292094"/>
    </source>
</evidence>
<keyword evidence="7" id="KW-0675">Receptor</keyword>
<evidence type="ECO:0000259" key="11">
    <source>
        <dbReference type="PROSITE" id="PS50262"/>
    </source>
</evidence>
<dbReference type="EMBL" id="JAWZYT010002538">
    <property type="protein sequence ID" value="KAK4303735.1"/>
    <property type="molecule type" value="Genomic_DNA"/>
</dbReference>
<comment type="subcellular location">
    <subcellularLocation>
        <location evidence="1">Membrane</location>
        <topology evidence="1">Multi-pass membrane protein</topology>
    </subcellularLocation>
</comment>
<evidence type="ECO:0000256" key="5">
    <source>
        <dbReference type="ARBA" id="ARBA00023040"/>
    </source>
</evidence>
<evidence type="ECO:0000256" key="10">
    <source>
        <dbReference type="SAM" id="Phobius"/>
    </source>
</evidence>
<evidence type="ECO:0000256" key="1">
    <source>
        <dbReference type="ARBA" id="ARBA00004141"/>
    </source>
</evidence>
<feature type="domain" description="G-protein coupled receptors family 1 profile" evidence="11">
    <location>
        <begin position="1"/>
        <end position="213"/>
    </location>
</feature>
<feature type="transmembrane region" description="Helical" evidence="10">
    <location>
        <begin position="41"/>
        <end position="59"/>
    </location>
</feature>
<dbReference type="Gene3D" id="1.20.1070.10">
    <property type="entry name" value="Rhodopsin 7-helix transmembrane proteins"/>
    <property type="match status" value="1"/>
</dbReference>
<reference evidence="12" key="1">
    <citation type="submission" date="2023-11" db="EMBL/GenBank/DDBJ databases">
        <title>Genome assemblies of two species of porcelain crab, Petrolisthes cinctipes and Petrolisthes manimaculis (Anomura: Porcellanidae).</title>
        <authorList>
            <person name="Angst P."/>
        </authorList>
    </citation>
    <scope>NUCLEOTIDE SEQUENCE</scope>
    <source>
        <strain evidence="12">PB745_02</strain>
        <tissue evidence="12">Gill</tissue>
    </source>
</reference>
<evidence type="ECO:0000256" key="4">
    <source>
        <dbReference type="ARBA" id="ARBA00022989"/>
    </source>
</evidence>
<evidence type="ECO:0000256" key="9">
    <source>
        <dbReference type="SAM" id="MobiDB-lite"/>
    </source>
</evidence>
<protein>
    <recommendedName>
        <fullName evidence="11">G-protein coupled receptors family 1 profile domain-containing protein</fullName>
    </recommendedName>
</protein>
<evidence type="ECO:0000256" key="8">
    <source>
        <dbReference type="ARBA" id="ARBA00023224"/>
    </source>
</evidence>
<evidence type="ECO:0000256" key="7">
    <source>
        <dbReference type="ARBA" id="ARBA00023170"/>
    </source>
</evidence>
<keyword evidence="5" id="KW-0297">G-protein coupled receptor</keyword>
<comment type="caution">
    <text evidence="12">The sequence shown here is derived from an EMBL/GenBank/DDBJ whole genome shotgun (WGS) entry which is preliminary data.</text>
</comment>
<dbReference type="PANTHER" id="PTHR45695:SF9">
    <property type="entry name" value="LEUCOKININ RECEPTOR"/>
    <property type="match status" value="1"/>
</dbReference>
<keyword evidence="13" id="KW-1185">Reference proteome</keyword>
<dbReference type="PANTHER" id="PTHR45695">
    <property type="entry name" value="LEUCOKININ RECEPTOR-RELATED"/>
    <property type="match status" value="1"/>
</dbReference>
<accession>A0AAE1P7V8</accession>
<feature type="region of interest" description="Disordered" evidence="9">
    <location>
        <begin position="279"/>
        <end position="331"/>
    </location>
</feature>
<dbReference type="SUPFAM" id="SSF81321">
    <property type="entry name" value="Family A G protein-coupled receptor-like"/>
    <property type="match status" value="1"/>
</dbReference>
<feature type="transmembrane region" description="Helical" evidence="10">
    <location>
        <begin position="6"/>
        <end position="29"/>
    </location>
</feature>
<dbReference type="PROSITE" id="PS50262">
    <property type="entry name" value="G_PROTEIN_RECEP_F1_2"/>
    <property type="match status" value="1"/>
</dbReference>
<feature type="transmembrane region" description="Helical" evidence="10">
    <location>
        <begin position="108"/>
        <end position="130"/>
    </location>
</feature>
<feature type="compositionally biased region" description="Low complexity" evidence="9">
    <location>
        <begin position="298"/>
        <end position="324"/>
    </location>
</feature>
<dbReference type="Pfam" id="PF00001">
    <property type="entry name" value="7tm_1"/>
    <property type="match status" value="1"/>
</dbReference>
<dbReference type="Proteomes" id="UP001292094">
    <property type="component" value="Unassembled WGS sequence"/>
</dbReference>
<feature type="transmembrane region" description="Helical" evidence="10">
    <location>
        <begin position="151"/>
        <end position="176"/>
    </location>
</feature>
<name>A0AAE1P7V8_9EUCA</name>
<feature type="transmembrane region" description="Helical" evidence="10">
    <location>
        <begin position="196"/>
        <end position="216"/>
    </location>
</feature>
<keyword evidence="8" id="KW-0807">Transducer</keyword>
<dbReference type="PRINTS" id="PR00237">
    <property type="entry name" value="GPCRRHODOPSN"/>
</dbReference>
<dbReference type="AlphaFoldDB" id="A0AAE1P7V8"/>
<keyword evidence="3 10" id="KW-0812">Transmembrane</keyword>
<keyword evidence="6 10" id="KW-0472">Membrane</keyword>
<keyword evidence="4 10" id="KW-1133">Transmembrane helix</keyword>
<evidence type="ECO:0000256" key="2">
    <source>
        <dbReference type="ARBA" id="ARBA00010663"/>
    </source>
</evidence>
<evidence type="ECO:0000256" key="6">
    <source>
        <dbReference type="ARBA" id="ARBA00023136"/>
    </source>
</evidence>